<dbReference type="FunFam" id="3.10.20.810:FF:000001">
    <property type="entry name" value="Histidine biosynthesis bifunctional protein HisIE"/>
    <property type="match status" value="1"/>
</dbReference>
<dbReference type="GO" id="GO:0008270">
    <property type="term" value="F:zinc ion binding"/>
    <property type="evidence" value="ECO:0007669"/>
    <property type="project" value="UniProtKB-UniRule"/>
</dbReference>
<comment type="pathway">
    <text evidence="4">Amino-acid biosynthesis; L-histidine biosynthesis; L-histidine from 5-phospho-alpha-D-ribose 1-diphosphate: step 2/9.</text>
</comment>
<comment type="similarity">
    <text evidence="5">In the C-terminal section; belongs to the PRA-PH family.</text>
</comment>
<feature type="binding site" evidence="11">
    <location>
        <position position="94"/>
    </location>
    <ligand>
        <name>Mg(2+)</name>
        <dbReference type="ChEBI" id="CHEBI:18420"/>
    </ligand>
</feature>
<keyword evidence="11" id="KW-0862">Zinc</keyword>
<dbReference type="SUPFAM" id="SSF141734">
    <property type="entry name" value="HisI-like"/>
    <property type="match status" value="1"/>
</dbReference>
<keyword evidence="14" id="KW-1185">Reference proteome</keyword>
<keyword evidence="8 11" id="KW-0028">Amino-acid biosynthesis</keyword>
<evidence type="ECO:0000256" key="4">
    <source>
        <dbReference type="ARBA" id="ARBA00005204"/>
    </source>
</evidence>
<comment type="cofactor">
    <cofactor evidence="11">
        <name>Zn(2+)</name>
        <dbReference type="ChEBI" id="CHEBI:29105"/>
    </cofactor>
    <text evidence="11">Binds 1 zinc ion per subunit.</text>
</comment>
<evidence type="ECO:0000256" key="7">
    <source>
        <dbReference type="ARBA" id="ARBA00022490"/>
    </source>
</evidence>
<evidence type="ECO:0000256" key="11">
    <source>
        <dbReference type="HAMAP-Rule" id="MF_01021"/>
    </source>
</evidence>
<proteinExistence type="inferred from homology"/>
<comment type="similarity">
    <text evidence="11">Belongs to the PRA-CH family.</text>
</comment>
<protein>
    <recommendedName>
        <fullName evidence="11">Phosphoribosyl-AMP cyclohydrolase</fullName>
        <shortName evidence="11">PRA-CH</shortName>
        <ecNumber evidence="11">3.5.4.19</ecNumber>
    </recommendedName>
</protein>
<comment type="function">
    <text evidence="11">Catalyzes the hydrolysis of the adenine ring of phosphoribosyl-AMP.</text>
</comment>
<evidence type="ECO:0000313" key="13">
    <source>
        <dbReference type="EMBL" id="SFI79744.1"/>
    </source>
</evidence>
<dbReference type="EC" id="3.5.4.19" evidence="11"/>
<dbReference type="AlphaFoldDB" id="A0A1I3L4S7"/>
<keyword evidence="11" id="KW-0460">Magnesium</keyword>
<evidence type="ECO:0000256" key="6">
    <source>
        <dbReference type="ARBA" id="ARBA00008299"/>
    </source>
</evidence>
<evidence type="ECO:0000313" key="14">
    <source>
        <dbReference type="Proteomes" id="UP000242763"/>
    </source>
</evidence>
<dbReference type="GO" id="GO:0000287">
    <property type="term" value="F:magnesium ion binding"/>
    <property type="evidence" value="ECO:0007669"/>
    <property type="project" value="UniProtKB-UniRule"/>
</dbReference>
<evidence type="ECO:0000256" key="1">
    <source>
        <dbReference type="ARBA" id="ARBA00000024"/>
    </source>
</evidence>
<evidence type="ECO:0000256" key="5">
    <source>
        <dbReference type="ARBA" id="ARBA00007731"/>
    </source>
</evidence>
<name>A0A1I3L4S7_9HYPH</name>
<gene>
    <name evidence="11" type="primary">hisI</name>
    <name evidence="13" type="ORF">SAMN03080618_01378</name>
</gene>
<evidence type="ECO:0000256" key="8">
    <source>
        <dbReference type="ARBA" id="ARBA00022605"/>
    </source>
</evidence>
<comment type="subcellular location">
    <subcellularLocation>
        <location evidence="11">Cytoplasm</location>
    </subcellularLocation>
</comment>
<dbReference type="PANTHER" id="PTHR42945:SF1">
    <property type="entry name" value="HISTIDINE BIOSYNTHESIS BIFUNCTIONAL PROTEIN HIS7"/>
    <property type="match status" value="1"/>
</dbReference>
<dbReference type="PANTHER" id="PTHR42945">
    <property type="entry name" value="HISTIDINE BIOSYNTHESIS BIFUNCTIONAL PROTEIN"/>
    <property type="match status" value="1"/>
</dbReference>
<keyword evidence="10 11" id="KW-0368">Histidine biosynthesis</keyword>
<evidence type="ECO:0000256" key="2">
    <source>
        <dbReference type="ARBA" id="ARBA00001460"/>
    </source>
</evidence>
<comment type="similarity">
    <text evidence="6">In the N-terminal section; belongs to the PRA-CH family.</text>
</comment>
<dbReference type="GO" id="GO:0004635">
    <property type="term" value="F:phosphoribosyl-AMP cyclohydrolase activity"/>
    <property type="evidence" value="ECO:0007669"/>
    <property type="project" value="UniProtKB-UniRule"/>
</dbReference>
<dbReference type="Gene3D" id="4.10.80.70">
    <property type="match status" value="1"/>
</dbReference>
<dbReference type="UniPathway" id="UPA00031">
    <property type="reaction ID" value="UER00008"/>
</dbReference>
<feature type="binding site" evidence="11">
    <location>
        <position position="109"/>
    </location>
    <ligand>
        <name>Zn(2+)</name>
        <dbReference type="ChEBI" id="CHEBI:29105"/>
        <note>ligand shared between dimeric partners</note>
    </ligand>
</feature>
<organism evidence="13 14">
    <name type="scientific">Aquamicrobium aerolatum DSM 21857</name>
    <dbReference type="NCBI Taxonomy" id="1121003"/>
    <lineage>
        <taxon>Bacteria</taxon>
        <taxon>Pseudomonadati</taxon>
        <taxon>Pseudomonadota</taxon>
        <taxon>Alphaproteobacteria</taxon>
        <taxon>Hyphomicrobiales</taxon>
        <taxon>Phyllobacteriaceae</taxon>
        <taxon>Aerobium</taxon>
    </lineage>
</organism>
<dbReference type="GO" id="GO:0004636">
    <property type="term" value="F:phosphoribosyl-ATP diphosphatase activity"/>
    <property type="evidence" value="ECO:0007669"/>
    <property type="project" value="UniProtKB-EC"/>
</dbReference>
<dbReference type="InterPro" id="IPR038019">
    <property type="entry name" value="PRib_AMP_CycHydrolase_sf"/>
</dbReference>
<comment type="subunit">
    <text evidence="11">Homodimer.</text>
</comment>
<dbReference type="RefSeq" id="WP_091520201.1">
    <property type="nucleotide sequence ID" value="NZ_FORF01000006.1"/>
</dbReference>
<dbReference type="GO" id="GO:0005737">
    <property type="term" value="C:cytoplasm"/>
    <property type="evidence" value="ECO:0007669"/>
    <property type="project" value="UniProtKB-SubCell"/>
</dbReference>
<dbReference type="Gene3D" id="3.10.20.810">
    <property type="entry name" value="Phosphoribosyl-AMP cyclohydrolase"/>
    <property type="match status" value="1"/>
</dbReference>
<sequence>MDFPSQPTDKSLLEEGAAFAPRFDRDGLITAIVTDARDGVLLMVAHMNALALGLTLETGIAHYWSRSRAQLWKKGETSGNLQQVVEMRTDCDQDAILLKVEVLGHDATCHTGRRSCFYRKVTFEDGNAKLIDDGSKPQFDPEQVYSTTS</sequence>
<dbReference type="Proteomes" id="UP000242763">
    <property type="component" value="Unassembled WGS sequence"/>
</dbReference>
<keyword evidence="9 11" id="KW-0378">Hydrolase</keyword>
<comment type="catalytic activity">
    <reaction evidence="1 11">
        <text>1-(5-phospho-beta-D-ribosyl)-5'-AMP + H2O = 1-(5-phospho-beta-D-ribosyl)-5-[(5-phospho-beta-D-ribosylamino)methylideneamino]imidazole-4-carboxamide</text>
        <dbReference type="Rhea" id="RHEA:20049"/>
        <dbReference type="ChEBI" id="CHEBI:15377"/>
        <dbReference type="ChEBI" id="CHEBI:58435"/>
        <dbReference type="ChEBI" id="CHEBI:59457"/>
        <dbReference type="EC" id="3.5.4.19"/>
    </reaction>
</comment>
<accession>A0A1I3L4S7</accession>
<feature type="binding site" evidence="11">
    <location>
        <position position="116"/>
    </location>
    <ligand>
        <name>Zn(2+)</name>
        <dbReference type="ChEBI" id="CHEBI:29105"/>
        <note>ligand shared between dimeric partners</note>
    </ligand>
</feature>
<comment type="catalytic activity">
    <reaction evidence="2">
        <text>1-(5-phospho-beta-D-ribosyl)-ATP + H2O = 1-(5-phospho-beta-D-ribosyl)-5'-AMP + diphosphate + H(+)</text>
        <dbReference type="Rhea" id="RHEA:22828"/>
        <dbReference type="ChEBI" id="CHEBI:15377"/>
        <dbReference type="ChEBI" id="CHEBI:15378"/>
        <dbReference type="ChEBI" id="CHEBI:33019"/>
        <dbReference type="ChEBI" id="CHEBI:59457"/>
        <dbReference type="ChEBI" id="CHEBI:73183"/>
        <dbReference type="EC" id="3.6.1.31"/>
    </reaction>
</comment>
<dbReference type="Pfam" id="PF01502">
    <property type="entry name" value="PRA-CH"/>
    <property type="match status" value="1"/>
</dbReference>
<dbReference type="STRING" id="1121003.SAMN03080618_01378"/>
<dbReference type="NCBIfam" id="NF000768">
    <property type="entry name" value="PRK00051.1"/>
    <property type="match status" value="1"/>
</dbReference>
<feature type="binding site" evidence="11">
    <location>
        <position position="92"/>
    </location>
    <ligand>
        <name>Mg(2+)</name>
        <dbReference type="ChEBI" id="CHEBI:18420"/>
    </ligand>
</feature>
<dbReference type="InterPro" id="IPR002496">
    <property type="entry name" value="PRib_AMP_CycHydrolase_dom"/>
</dbReference>
<evidence type="ECO:0000256" key="10">
    <source>
        <dbReference type="ARBA" id="ARBA00023102"/>
    </source>
</evidence>
<evidence type="ECO:0000259" key="12">
    <source>
        <dbReference type="Pfam" id="PF01502"/>
    </source>
</evidence>
<feature type="binding site" evidence="11">
    <location>
        <position position="90"/>
    </location>
    <ligand>
        <name>Mg(2+)</name>
        <dbReference type="ChEBI" id="CHEBI:18420"/>
    </ligand>
</feature>
<dbReference type="OrthoDB" id="9795769at2"/>
<dbReference type="HAMAP" id="MF_01021">
    <property type="entry name" value="HisI"/>
    <property type="match status" value="1"/>
</dbReference>
<reference evidence="14" key="1">
    <citation type="submission" date="2016-10" db="EMBL/GenBank/DDBJ databases">
        <authorList>
            <person name="Varghese N."/>
            <person name="Submissions S."/>
        </authorList>
    </citation>
    <scope>NUCLEOTIDE SEQUENCE [LARGE SCALE GENOMIC DNA]</scope>
    <source>
        <strain evidence="14">DSM 21857</strain>
    </source>
</reference>
<feature type="domain" description="Phosphoribosyl-AMP cyclohydrolase" evidence="12">
    <location>
        <begin position="43"/>
        <end position="118"/>
    </location>
</feature>
<dbReference type="EMBL" id="FORF01000006">
    <property type="protein sequence ID" value="SFI79744.1"/>
    <property type="molecule type" value="Genomic_DNA"/>
</dbReference>
<keyword evidence="7 11" id="KW-0963">Cytoplasm</keyword>
<dbReference type="InterPro" id="IPR026660">
    <property type="entry name" value="PRA-CH"/>
</dbReference>
<comment type="pathway">
    <text evidence="3 11">Amino-acid biosynthesis; L-histidine biosynthesis; L-histidine from 5-phospho-alpha-D-ribose 1-diphosphate: step 3/9.</text>
</comment>
<evidence type="ECO:0000256" key="9">
    <source>
        <dbReference type="ARBA" id="ARBA00022801"/>
    </source>
</evidence>
<evidence type="ECO:0000256" key="3">
    <source>
        <dbReference type="ARBA" id="ARBA00005169"/>
    </source>
</evidence>
<dbReference type="GO" id="GO:0000105">
    <property type="term" value="P:L-histidine biosynthetic process"/>
    <property type="evidence" value="ECO:0007669"/>
    <property type="project" value="UniProtKB-UniRule"/>
</dbReference>
<keyword evidence="11" id="KW-0479">Metal-binding</keyword>
<feature type="binding site" evidence="11">
    <location>
        <position position="91"/>
    </location>
    <ligand>
        <name>Zn(2+)</name>
        <dbReference type="ChEBI" id="CHEBI:29105"/>
        <note>ligand shared between dimeric partners</note>
    </ligand>
</feature>
<comment type="cofactor">
    <cofactor evidence="11">
        <name>Mg(2+)</name>
        <dbReference type="ChEBI" id="CHEBI:18420"/>
    </cofactor>
    <text evidence="11">Binds 1 Mg(2+) ion per subunit.</text>
</comment>